<comment type="similarity">
    <text evidence="10">Belongs to the NhaD Na(+)/H(+) (TC 2.A.62) antiporter family.</text>
</comment>
<keyword evidence="2" id="KW-0813">Transport</keyword>
<name>A0A9D1X9B6_9BACT</name>
<evidence type="ECO:0000256" key="2">
    <source>
        <dbReference type="ARBA" id="ARBA00022448"/>
    </source>
</evidence>
<feature type="transmembrane region" description="Helical" evidence="11">
    <location>
        <begin position="96"/>
        <end position="118"/>
    </location>
</feature>
<feature type="transmembrane region" description="Helical" evidence="11">
    <location>
        <begin position="27"/>
        <end position="49"/>
    </location>
</feature>
<organism evidence="13 14">
    <name type="scientific">Candidatus Parabacteroides intestinipullorum</name>
    <dbReference type="NCBI Taxonomy" id="2838723"/>
    <lineage>
        <taxon>Bacteria</taxon>
        <taxon>Pseudomonadati</taxon>
        <taxon>Bacteroidota</taxon>
        <taxon>Bacteroidia</taxon>
        <taxon>Bacteroidales</taxon>
        <taxon>Tannerellaceae</taxon>
        <taxon>Parabacteroides</taxon>
    </lineage>
</organism>
<evidence type="ECO:0000256" key="4">
    <source>
        <dbReference type="ARBA" id="ARBA00022692"/>
    </source>
</evidence>
<evidence type="ECO:0000256" key="3">
    <source>
        <dbReference type="ARBA" id="ARBA00022449"/>
    </source>
</evidence>
<dbReference type="NCBIfam" id="NF038006">
    <property type="entry name" value="NhaD_1"/>
    <property type="match status" value="1"/>
</dbReference>
<keyword evidence="8 11" id="KW-0472">Membrane</keyword>
<dbReference type="EMBL" id="DXEL01000067">
    <property type="protein sequence ID" value="HIX75293.1"/>
    <property type="molecule type" value="Genomic_DNA"/>
</dbReference>
<keyword evidence="6" id="KW-0915">Sodium</keyword>
<comment type="caution">
    <text evidence="13">The sequence shown here is derived from an EMBL/GenBank/DDBJ whole genome shotgun (WGS) entry which is preliminary data.</text>
</comment>
<gene>
    <name evidence="13" type="primary">nhaD</name>
    <name evidence="13" type="ORF">H9977_09720</name>
</gene>
<evidence type="ECO:0000313" key="13">
    <source>
        <dbReference type="EMBL" id="HIX75293.1"/>
    </source>
</evidence>
<dbReference type="PANTHER" id="PTHR43269:SF2">
    <property type="entry name" value="SODIUM_PROTON ANTIPORTER 1-RELATED"/>
    <property type="match status" value="1"/>
</dbReference>
<sequence>MMTIMVLVFLIGYLMIAMEHPLKVNKAGTALLLGAVLWVMYMFAAPTLIPDAAGEDFKAFVSHSPSLINLSYLEQCVHFVVDHQILHSVGEISTTLIFLIGAMTIVELIDAHGGFNFITRRVTARDKRRLLVMVSIMTFFMSAVLDNLTTSIVMIMLIRKIVGNYRERWIFGSMIVIAANSGGAWSPIGDVTTIMLWVRGNISTGETIPNLIIPSIVSALIPLLFLRRFLKGDVTPPRKKEASQEEETILRQLGDREKLSILILGVLCLLFVPVFKMVTHLPPFMGILLGVGFLWFYTELMYAKINVREDLKLRLSKVVHRIDGSTLLFFLGILLAVDALKCGGILAEFARWLDTSLGNVFVVNLIIGALSAVVDNVPLVAGAIGMYPVATDVMVAASADPVYLANFVQDGVFWQFLAYCAGVGGSMLIIGSAAGVVVMGLERIQFMWYLKNVSLYALLGYLAGAVVYIAQHYLLGAIV</sequence>
<reference evidence="13" key="2">
    <citation type="submission" date="2021-04" db="EMBL/GenBank/DDBJ databases">
        <authorList>
            <person name="Gilroy R."/>
        </authorList>
    </citation>
    <scope>NUCLEOTIDE SEQUENCE</scope>
    <source>
        <strain evidence="13">ChiGjej6B6-14162</strain>
    </source>
</reference>
<feature type="transmembrane region" description="Helical" evidence="11">
    <location>
        <begin position="326"/>
        <end position="350"/>
    </location>
</feature>
<dbReference type="GO" id="GO:0016020">
    <property type="term" value="C:membrane"/>
    <property type="evidence" value="ECO:0007669"/>
    <property type="project" value="UniProtKB-SubCell"/>
</dbReference>
<keyword evidence="3" id="KW-0050">Antiport</keyword>
<evidence type="ECO:0000256" key="9">
    <source>
        <dbReference type="ARBA" id="ARBA00023201"/>
    </source>
</evidence>
<keyword evidence="4 11" id="KW-0812">Transmembrane</keyword>
<evidence type="ECO:0000256" key="5">
    <source>
        <dbReference type="ARBA" id="ARBA00022989"/>
    </source>
</evidence>
<evidence type="ECO:0000256" key="7">
    <source>
        <dbReference type="ARBA" id="ARBA00023065"/>
    </source>
</evidence>
<dbReference type="AlphaFoldDB" id="A0A9D1X9B6"/>
<dbReference type="Proteomes" id="UP000886740">
    <property type="component" value="Unassembled WGS sequence"/>
</dbReference>
<dbReference type="GO" id="GO:0006814">
    <property type="term" value="P:sodium ion transport"/>
    <property type="evidence" value="ECO:0007669"/>
    <property type="project" value="UniProtKB-KW"/>
</dbReference>
<feature type="transmembrane region" description="Helical" evidence="11">
    <location>
        <begin position="453"/>
        <end position="474"/>
    </location>
</feature>
<feature type="transmembrane region" description="Helical" evidence="11">
    <location>
        <begin position="284"/>
        <end position="305"/>
    </location>
</feature>
<feature type="transmembrane region" description="Helical" evidence="11">
    <location>
        <begin position="208"/>
        <end position="230"/>
    </location>
</feature>
<feature type="transmembrane region" description="Helical" evidence="11">
    <location>
        <begin position="259"/>
        <end position="278"/>
    </location>
</feature>
<evidence type="ECO:0000256" key="10">
    <source>
        <dbReference type="ARBA" id="ARBA00025753"/>
    </source>
</evidence>
<reference evidence="13" key="1">
    <citation type="journal article" date="2021" name="PeerJ">
        <title>Extensive microbial diversity within the chicken gut microbiome revealed by metagenomics and culture.</title>
        <authorList>
            <person name="Gilroy R."/>
            <person name="Ravi A."/>
            <person name="Getino M."/>
            <person name="Pursley I."/>
            <person name="Horton D.L."/>
            <person name="Alikhan N.F."/>
            <person name="Baker D."/>
            <person name="Gharbi K."/>
            <person name="Hall N."/>
            <person name="Watson M."/>
            <person name="Adriaenssens E.M."/>
            <person name="Foster-Nyarko E."/>
            <person name="Jarju S."/>
            <person name="Secka A."/>
            <person name="Antonio M."/>
            <person name="Oren A."/>
            <person name="Chaudhuri R.R."/>
            <person name="La Ragione R."/>
            <person name="Hildebrand F."/>
            <person name="Pallen M.J."/>
        </authorList>
    </citation>
    <scope>NUCLEOTIDE SEQUENCE</scope>
    <source>
        <strain evidence="13">ChiGjej6B6-14162</strain>
    </source>
</reference>
<feature type="domain" description="Citrate transporter-like" evidence="12">
    <location>
        <begin position="13"/>
        <end position="405"/>
    </location>
</feature>
<evidence type="ECO:0000256" key="6">
    <source>
        <dbReference type="ARBA" id="ARBA00023053"/>
    </source>
</evidence>
<dbReference type="GO" id="GO:0015297">
    <property type="term" value="F:antiporter activity"/>
    <property type="evidence" value="ECO:0007669"/>
    <property type="project" value="UniProtKB-KW"/>
</dbReference>
<evidence type="ECO:0000256" key="11">
    <source>
        <dbReference type="SAM" id="Phobius"/>
    </source>
</evidence>
<accession>A0A9D1X9B6</accession>
<keyword evidence="7" id="KW-0406">Ion transport</keyword>
<keyword evidence="5 11" id="KW-1133">Transmembrane helix</keyword>
<protein>
    <submittedName>
        <fullName evidence="13">Sodium:proton antiporter NhaD</fullName>
    </submittedName>
</protein>
<dbReference type="Pfam" id="PF03600">
    <property type="entry name" value="CitMHS"/>
    <property type="match status" value="1"/>
</dbReference>
<evidence type="ECO:0000313" key="14">
    <source>
        <dbReference type="Proteomes" id="UP000886740"/>
    </source>
</evidence>
<evidence type="ECO:0000259" key="12">
    <source>
        <dbReference type="Pfam" id="PF03600"/>
    </source>
</evidence>
<dbReference type="InterPro" id="IPR045016">
    <property type="entry name" value="NhaD-like"/>
</dbReference>
<dbReference type="InterPro" id="IPR004680">
    <property type="entry name" value="Cit_transptr-like_dom"/>
</dbReference>
<feature type="transmembrane region" description="Helical" evidence="11">
    <location>
        <begin position="169"/>
        <end position="188"/>
    </location>
</feature>
<keyword evidence="9" id="KW-0739">Sodium transport</keyword>
<evidence type="ECO:0000256" key="8">
    <source>
        <dbReference type="ARBA" id="ARBA00023136"/>
    </source>
</evidence>
<proteinExistence type="inferred from homology"/>
<dbReference type="PANTHER" id="PTHR43269">
    <property type="entry name" value="SODIUM/PROTON ANTIPORTER 1-RELATED"/>
    <property type="match status" value="1"/>
</dbReference>
<evidence type="ECO:0000256" key="1">
    <source>
        <dbReference type="ARBA" id="ARBA00004141"/>
    </source>
</evidence>
<feature type="transmembrane region" description="Helical" evidence="11">
    <location>
        <begin position="416"/>
        <end position="441"/>
    </location>
</feature>
<comment type="subcellular location">
    <subcellularLocation>
        <location evidence="1">Membrane</location>
        <topology evidence="1">Multi-pass membrane protein</topology>
    </subcellularLocation>
</comment>